<dbReference type="KEGG" id="amuc:Pan181_03120"/>
<reference evidence="1 2" key="1">
    <citation type="submission" date="2019-02" db="EMBL/GenBank/DDBJ databases">
        <title>Deep-cultivation of Planctomycetes and their phenomic and genomic characterization uncovers novel biology.</title>
        <authorList>
            <person name="Wiegand S."/>
            <person name="Jogler M."/>
            <person name="Boedeker C."/>
            <person name="Pinto D."/>
            <person name="Vollmers J."/>
            <person name="Rivas-Marin E."/>
            <person name="Kohn T."/>
            <person name="Peeters S.H."/>
            <person name="Heuer A."/>
            <person name="Rast P."/>
            <person name="Oberbeckmann S."/>
            <person name="Bunk B."/>
            <person name="Jeske O."/>
            <person name="Meyerdierks A."/>
            <person name="Storesund J.E."/>
            <person name="Kallscheuer N."/>
            <person name="Luecker S."/>
            <person name="Lage O.M."/>
            <person name="Pohl T."/>
            <person name="Merkel B.J."/>
            <person name="Hornburger P."/>
            <person name="Mueller R.-W."/>
            <person name="Bruemmer F."/>
            <person name="Labrenz M."/>
            <person name="Spormann A.M."/>
            <person name="Op den Camp H."/>
            <person name="Overmann J."/>
            <person name="Amann R."/>
            <person name="Jetten M.S.M."/>
            <person name="Mascher T."/>
            <person name="Medema M.H."/>
            <person name="Devos D.P."/>
            <person name="Kaster A.-K."/>
            <person name="Ovreas L."/>
            <person name="Rohde M."/>
            <person name="Galperin M.Y."/>
            <person name="Jogler C."/>
        </authorList>
    </citation>
    <scope>NUCLEOTIDE SEQUENCE [LARGE SCALE GENOMIC DNA]</scope>
    <source>
        <strain evidence="1 2">Pan181</strain>
    </source>
</reference>
<evidence type="ECO:0000313" key="1">
    <source>
        <dbReference type="EMBL" id="QDU54132.1"/>
    </source>
</evidence>
<name>A0A518AHE5_9BACT</name>
<gene>
    <name evidence="1" type="ORF">Pan181_03120</name>
</gene>
<protein>
    <submittedName>
        <fullName evidence="1">Uncharacterized protein</fullName>
    </submittedName>
</protein>
<organism evidence="1 2">
    <name type="scientific">Aeoliella mucimassa</name>
    <dbReference type="NCBI Taxonomy" id="2527972"/>
    <lineage>
        <taxon>Bacteria</taxon>
        <taxon>Pseudomonadati</taxon>
        <taxon>Planctomycetota</taxon>
        <taxon>Planctomycetia</taxon>
        <taxon>Pirellulales</taxon>
        <taxon>Lacipirellulaceae</taxon>
        <taxon>Aeoliella</taxon>
    </lineage>
</organism>
<sequence>MDGTWVSSAKRPNVDLLVVSLEDGTVVRQGPFRHPIQRCHVYVYFFAAGDVGQ</sequence>
<dbReference type="Proteomes" id="UP000315750">
    <property type="component" value="Chromosome"/>
</dbReference>
<dbReference type="EMBL" id="CP036278">
    <property type="protein sequence ID" value="QDU54132.1"/>
    <property type="molecule type" value="Genomic_DNA"/>
</dbReference>
<proteinExistence type="predicted"/>
<dbReference type="AlphaFoldDB" id="A0A518AHE5"/>
<evidence type="ECO:0000313" key="2">
    <source>
        <dbReference type="Proteomes" id="UP000315750"/>
    </source>
</evidence>
<accession>A0A518AHE5</accession>
<keyword evidence="2" id="KW-1185">Reference proteome</keyword>